<evidence type="ECO:0000256" key="3">
    <source>
        <dbReference type="ARBA" id="ARBA00022448"/>
    </source>
</evidence>
<dbReference type="InterPro" id="IPR018108">
    <property type="entry name" value="MCP_transmembrane"/>
</dbReference>
<comment type="similarity">
    <text evidence="2 10">Belongs to the mitochondrial carrier (TC 2.A.29) family.</text>
</comment>
<dbReference type="Gene3D" id="1.50.40.10">
    <property type="entry name" value="Mitochondrial carrier domain"/>
    <property type="match status" value="2"/>
</dbReference>
<dbReference type="PANTHER" id="PTHR45624">
    <property type="entry name" value="MITOCHONDRIAL BASIC AMINO ACIDS TRANSPORTER-RELATED"/>
    <property type="match status" value="1"/>
</dbReference>
<dbReference type="InterPro" id="IPR023395">
    <property type="entry name" value="MCP_dom_sf"/>
</dbReference>
<evidence type="ECO:0000313" key="13">
    <source>
        <dbReference type="WBParaSite" id="maker-uti_cns_0011881-snap-gene-0.3-mRNA-1"/>
    </source>
</evidence>
<dbReference type="SUPFAM" id="SSF103506">
    <property type="entry name" value="Mitochondrial carrier"/>
    <property type="match status" value="1"/>
</dbReference>
<evidence type="ECO:0000256" key="2">
    <source>
        <dbReference type="ARBA" id="ARBA00006375"/>
    </source>
</evidence>
<dbReference type="AlphaFoldDB" id="A0A1I8IDE7"/>
<keyword evidence="4 9" id="KW-0812">Transmembrane</keyword>
<feature type="repeat" description="Solcar" evidence="9">
    <location>
        <begin position="194"/>
        <end position="279"/>
    </location>
</feature>
<keyword evidence="5" id="KW-0677">Repeat</keyword>
<dbReference type="GO" id="GO:0000064">
    <property type="term" value="F:L-ornithine transmembrane transporter activity"/>
    <property type="evidence" value="ECO:0007669"/>
    <property type="project" value="TreeGrafter"/>
</dbReference>
<organism evidence="11 13">
    <name type="scientific">Macrostomum lignano</name>
    <dbReference type="NCBI Taxonomy" id="282301"/>
    <lineage>
        <taxon>Eukaryota</taxon>
        <taxon>Metazoa</taxon>
        <taxon>Spiralia</taxon>
        <taxon>Lophotrochozoa</taxon>
        <taxon>Platyhelminthes</taxon>
        <taxon>Rhabditophora</taxon>
        <taxon>Macrostomorpha</taxon>
        <taxon>Macrostomida</taxon>
        <taxon>Macrostomidae</taxon>
        <taxon>Macrostomum</taxon>
    </lineage>
</organism>
<dbReference type="WBParaSite" id="maker-uti_cns_0009423-snap-gene-0.4-mRNA-1">
    <property type="protein sequence ID" value="maker-uti_cns_0009423-snap-gene-0.4-mRNA-1"/>
    <property type="gene ID" value="maker-uti_cns_0009423-snap-gene-0.4"/>
</dbReference>
<feature type="repeat" description="Solcar" evidence="9">
    <location>
        <begin position="19"/>
        <end position="104"/>
    </location>
</feature>
<evidence type="ECO:0000256" key="5">
    <source>
        <dbReference type="ARBA" id="ARBA00022737"/>
    </source>
</evidence>
<sequence length="286" mass="30217">MSHSHQSDESGKTAFQHSVDLSIDFIAGANGAVAGVYVGQPLDTVKVKMQTFPAVYGNAVRCFMQTLRKDGVARGLYAGTVPALAANVAENSILFAAYGACQKSVASLLGTSVERMRPTHNALAGSMAAVFSSLALCPTELVKCRLQALREQLEAGKAPKGVDIATVPGYFFFFGGYELSRAAMTPKGGNKDKIGPVKTALAGGIGGVALWTAIFPFDVLKSRMQIASEGQVASMRALFMEILRKEGVTALYAGLSPTIVRTFFASGALFVAYEWTKKVMHAAAGF</sequence>
<evidence type="ECO:0000313" key="11">
    <source>
        <dbReference type="Proteomes" id="UP000095280"/>
    </source>
</evidence>
<proteinExistence type="inferred from homology"/>
<dbReference type="Proteomes" id="UP000095280">
    <property type="component" value="Unplaced"/>
</dbReference>
<dbReference type="Pfam" id="PF00153">
    <property type="entry name" value="Mito_carr"/>
    <property type="match status" value="3"/>
</dbReference>
<dbReference type="PANTHER" id="PTHR45624:SF12">
    <property type="entry name" value="MITOCHONDRIAL ORNITHINE TRANSPORTER 1"/>
    <property type="match status" value="1"/>
</dbReference>
<dbReference type="PROSITE" id="PS50920">
    <property type="entry name" value="SOLCAR"/>
    <property type="match status" value="2"/>
</dbReference>
<evidence type="ECO:0000313" key="12">
    <source>
        <dbReference type="WBParaSite" id="maker-uti_cns_0009423-snap-gene-0.4-mRNA-1"/>
    </source>
</evidence>
<reference evidence="12 13" key="1">
    <citation type="submission" date="2016-11" db="UniProtKB">
        <authorList>
            <consortium name="WormBaseParasite"/>
        </authorList>
    </citation>
    <scope>IDENTIFICATION</scope>
</reference>
<keyword evidence="7" id="KW-0496">Mitochondrion</keyword>
<accession>A0A1I8IDE7</accession>
<dbReference type="GO" id="GO:1990575">
    <property type="term" value="P:mitochondrial L-ornithine transmembrane transport"/>
    <property type="evidence" value="ECO:0007669"/>
    <property type="project" value="TreeGrafter"/>
</dbReference>
<evidence type="ECO:0000256" key="7">
    <source>
        <dbReference type="ARBA" id="ARBA00023128"/>
    </source>
</evidence>
<keyword evidence="11" id="KW-1185">Reference proteome</keyword>
<protein>
    <submittedName>
        <fullName evidence="12 13">Mitochondrial ornithine transporter 1</fullName>
    </submittedName>
</protein>
<name>A0A1I8IDE7_9PLAT</name>
<dbReference type="WBParaSite" id="maker-uti_cns_0011881-snap-gene-0.3-mRNA-1">
    <property type="protein sequence ID" value="maker-uti_cns_0011881-snap-gene-0.3-mRNA-1"/>
    <property type="gene ID" value="maker-uti_cns_0011881-snap-gene-0.3"/>
</dbReference>
<dbReference type="GO" id="GO:0031966">
    <property type="term" value="C:mitochondrial membrane"/>
    <property type="evidence" value="ECO:0007669"/>
    <property type="project" value="UniProtKB-SubCell"/>
</dbReference>
<evidence type="ECO:0000256" key="1">
    <source>
        <dbReference type="ARBA" id="ARBA00004225"/>
    </source>
</evidence>
<keyword evidence="8 9" id="KW-0472">Membrane</keyword>
<comment type="subcellular location">
    <subcellularLocation>
        <location evidence="1">Mitochondrion membrane</location>
        <topology evidence="1">Multi-pass membrane protein</topology>
    </subcellularLocation>
</comment>
<keyword evidence="6" id="KW-1133">Transmembrane helix</keyword>
<dbReference type="InterPro" id="IPR050567">
    <property type="entry name" value="Mitochondrial_Carrier"/>
</dbReference>
<keyword evidence="3 10" id="KW-0813">Transport</keyword>
<evidence type="ECO:0000256" key="6">
    <source>
        <dbReference type="ARBA" id="ARBA00022989"/>
    </source>
</evidence>
<evidence type="ECO:0000256" key="10">
    <source>
        <dbReference type="RuleBase" id="RU000488"/>
    </source>
</evidence>
<evidence type="ECO:0000256" key="8">
    <source>
        <dbReference type="ARBA" id="ARBA00023136"/>
    </source>
</evidence>
<evidence type="ECO:0000256" key="4">
    <source>
        <dbReference type="ARBA" id="ARBA00022692"/>
    </source>
</evidence>
<evidence type="ECO:0000256" key="9">
    <source>
        <dbReference type="PROSITE-ProRule" id="PRU00282"/>
    </source>
</evidence>